<dbReference type="Pfam" id="PF00197">
    <property type="entry name" value="Kunitz_legume"/>
    <property type="match status" value="1"/>
</dbReference>
<dbReference type="InterPro" id="IPR002160">
    <property type="entry name" value="Prot_inh_Kunz-lg"/>
</dbReference>
<protein>
    <submittedName>
        <fullName evidence="3">Uncharacterized protein</fullName>
    </submittedName>
</protein>
<evidence type="ECO:0000256" key="2">
    <source>
        <dbReference type="SAM" id="SignalP"/>
    </source>
</evidence>
<dbReference type="EMBL" id="CP093345">
    <property type="protein sequence ID" value="WOG93636.1"/>
    <property type="molecule type" value="Genomic_DNA"/>
</dbReference>
<dbReference type="SUPFAM" id="SSF50386">
    <property type="entry name" value="STI-like"/>
    <property type="match status" value="1"/>
</dbReference>
<keyword evidence="5" id="KW-1185">Reference proteome</keyword>
<dbReference type="Proteomes" id="UP000077755">
    <property type="component" value="Chromosome 3"/>
</dbReference>
<dbReference type="STRING" id="79200.A0A161Y0K7"/>
<evidence type="ECO:0000313" key="3">
    <source>
        <dbReference type="EMBL" id="KZN02667.1"/>
    </source>
</evidence>
<dbReference type="SMART" id="SM00452">
    <property type="entry name" value="STI"/>
    <property type="match status" value="1"/>
</dbReference>
<evidence type="ECO:0000313" key="5">
    <source>
        <dbReference type="Proteomes" id="UP000077755"/>
    </source>
</evidence>
<gene>
    <name evidence="3" type="ORF">DCAR_011421</name>
    <name evidence="4" type="ORF">DCAR_0312922</name>
</gene>
<evidence type="ECO:0000256" key="1">
    <source>
        <dbReference type="ARBA" id="ARBA00005440"/>
    </source>
</evidence>
<reference evidence="3" key="1">
    <citation type="journal article" date="2016" name="Nat. Genet.">
        <title>A high-quality carrot genome assembly provides new insights into carotenoid accumulation and asterid genome evolution.</title>
        <authorList>
            <person name="Iorizzo M."/>
            <person name="Ellison S."/>
            <person name="Senalik D."/>
            <person name="Zeng P."/>
            <person name="Satapoomin P."/>
            <person name="Huang J."/>
            <person name="Bowman M."/>
            <person name="Iovene M."/>
            <person name="Sanseverino W."/>
            <person name="Cavagnaro P."/>
            <person name="Yildiz M."/>
            <person name="Macko-Podgorni A."/>
            <person name="Moranska E."/>
            <person name="Grzebelus E."/>
            <person name="Grzebelus D."/>
            <person name="Ashrafi H."/>
            <person name="Zheng Z."/>
            <person name="Cheng S."/>
            <person name="Spooner D."/>
            <person name="Van Deynze A."/>
            <person name="Simon P."/>
        </authorList>
    </citation>
    <scope>NUCLEOTIDE SEQUENCE [LARGE SCALE GENOMIC DNA]</scope>
    <source>
        <tissue evidence="3">Leaf</tissue>
    </source>
</reference>
<dbReference type="GO" id="GO:0004866">
    <property type="term" value="F:endopeptidase inhibitor activity"/>
    <property type="evidence" value="ECO:0007669"/>
    <property type="project" value="InterPro"/>
</dbReference>
<dbReference type="EMBL" id="LNRQ01000003">
    <property type="protein sequence ID" value="KZN02667.1"/>
    <property type="molecule type" value="Genomic_DNA"/>
</dbReference>
<dbReference type="Gene3D" id="2.80.10.50">
    <property type="match status" value="1"/>
</dbReference>
<dbReference type="OrthoDB" id="1872570at2759"/>
<dbReference type="Gramene" id="KZN02667">
    <property type="protein sequence ID" value="KZN02667"/>
    <property type="gene ID" value="DCAR_011421"/>
</dbReference>
<dbReference type="PRINTS" id="PR00291">
    <property type="entry name" value="KUNITZINHBTR"/>
</dbReference>
<organism evidence="3">
    <name type="scientific">Daucus carota subsp. sativus</name>
    <name type="common">Carrot</name>
    <dbReference type="NCBI Taxonomy" id="79200"/>
    <lineage>
        <taxon>Eukaryota</taxon>
        <taxon>Viridiplantae</taxon>
        <taxon>Streptophyta</taxon>
        <taxon>Embryophyta</taxon>
        <taxon>Tracheophyta</taxon>
        <taxon>Spermatophyta</taxon>
        <taxon>Magnoliopsida</taxon>
        <taxon>eudicotyledons</taxon>
        <taxon>Gunneridae</taxon>
        <taxon>Pentapetalae</taxon>
        <taxon>asterids</taxon>
        <taxon>campanulids</taxon>
        <taxon>Apiales</taxon>
        <taxon>Apiaceae</taxon>
        <taxon>Apioideae</taxon>
        <taxon>Scandiceae</taxon>
        <taxon>Daucinae</taxon>
        <taxon>Daucus</taxon>
        <taxon>Daucus sect. Daucus</taxon>
    </lineage>
</organism>
<sequence>MKTTLITFLFLLIALLSYSHVSGNAAPDVVRDTNGDILRVRTAYLILPCLSSTGGGITLASLRNESCPLDVVQSLDKNDSGVLPLEFYPRNSKKGVIRESTDLTISFAGEASCVESLIWKLVNYNGEHIVSTRGLPRNPGAETWFKIEKHLSGYKIIFCPTVCKTCKSLCGNIGISAKNGARRLVLTDEPFMIKFVKTHY</sequence>
<proteinExistence type="inferred from homology"/>
<dbReference type="AlphaFoldDB" id="A0A161Y0K7"/>
<dbReference type="PANTHER" id="PTHR33107">
    <property type="entry name" value="KUNITZ TRYPSIN INHIBITOR 2"/>
    <property type="match status" value="1"/>
</dbReference>
<dbReference type="PROSITE" id="PS00283">
    <property type="entry name" value="SOYBEAN_KUNITZ"/>
    <property type="match status" value="1"/>
</dbReference>
<dbReference type="OMA" id="CGFVSCF"/>
<name>A0A161Y0K7_DAUCS</name>
<dbReference type="PANTHER" id="PTHR33107:SF5">
    <property type="entry name" value="KUNITZ TRYPSIN INHIBITOR 5"/>
    <property type="match status" value="1"/>
</dbReference>
<dbReference type="InterPro" id="IPR011065">
    <property type="entry name" value="Kunitz_inhibitor_STI-like_sf"/>
</dbReference>
<keyword evidence="2" id="KW-0732">Signal</keyword>
<dbReference type="KEGG" id="dcr:108213512"/>
<evidence type="ECO:0000313" key="4">
    <source>
        <dbReference type="EMBL" id="WOG93636.1"/>
    </source>
</evidence>
<dbReference type="CDD" id="cd23375">
    <property type="entry name" value="beta-trefoil_STI_VvMLP-like"/>
    <property type="match status" value="1"/>
</dbReference>
<accession>A0A161Y0K7</accession>
<reference evidence="4" key="2">
    <citation type="submission" date="2022-03" db="EMBL/GenBank/DDBJ databases">
        <title>Draft title - Genomic analysis of global carrot germplasm unveils the trajectory of domestication and the origin of high carotenoid orange carrot.</title>
        <authorList>
            <person name="Iorizzo M."/>
            <person name="Ellison S."/>
            <person name="Senalik D."/>
            <person name="Macko-Podgorni A."/>
            <person name="Grzebelus D."/>
            <person name="Bostan H."/>
            <person name="Rolling W."/>
            <person name="Curaba J."/>
            <person name="Simon P."/>
        </authorList>
    </citation>
    <scope>NUCLEOTIDE SEQUENCE</scope>
    <source>
        <tissue evidence="4">Leaf</tissue>
    </source>
</reference>
<feature type="signal peptide" evidence="2">
    <location>
        <begin position="1"/>
        <end position="23"/>
    </location>
</feature>
<feature type="chain" id="PRO_5007829401" evidence="2">
    <location>
        <begin position="24"/>
        <end position="200"/>
    </location>
</feature>
<comment type="similarity">
    <text evidence="1">Belongs to the protease inhibitor I3 (leguminous Kunitz-type inhibitor) family.</text>
</comment>